<accession>A0A445M2E2</accession>
<dbReference type="CDD" id="cd00865">
    <property type="entry name" value="PEBP_bact_arch"/>
    <property type="match status" value="1"/>
</dbReference>
<dbReference type="SMR" id="A0A445M2E2"/>
<dbReference type="PANTHER" id="PTHR30289:SF1">
    <property type="entry name" value="PEBP (PHOSPHATIDYLETHANOLAMINE-BINDING PROTEIN) FAMILY PROTEIN"/>
    <property type="match status" value="1"/>
</dbReference>
<dbReference type="Proteomes" id="UP000289340">
    <property type="component" value="Chromosome 1"/>
</dbReference>
<evidence type="ECO:0000256" key="1">
    <source>
        <dbReference type="SAM" id="MobiDB-lite"/>
    </source>
</evidence>
<dbReference type="Gramene" id="XM_028381172.1">
    <property type="protein sequence ID" value="XP_028236973.1"/>
    <property type="gene ID" value="LOC114416307"/>
</dbReference>
<keyword evidence="3" id="KW-1185">Reference proteome</keyword>
<evidence type="ECO:0000313" key="3">
    <source>
        <dbReference type="Proteomes" id="UP000289340"/>
    </source>
</evidence>
<organism evidence="2 3">
    <name type="scientific">Glycine soja</name>
    <name type="common">Wild soybean</name>
    <dbReference type="NCBI Taxonomy" id="3848"/>
    <lineage>
        <taxon>Eukaryota</taxon>
        <taxon>Viridiplantae</taxon>
        <taxon>Streptophyta</taxon>
        <taxon>Embryophyta</taxon>
        <taxon>Tracheophyta</taxon>
        <taxon>Spermatophyta</taxon>
        <taxon>Magnoliopsida</taxon>
        <taxon>eudicotyledons</taxon>
        <taxon>Gunneridae</taxon>
        <taxon>Pentapetalae</taxon>
        <taxon>rosids</taxon>
        <taxon>fabids</taxon>
        <taxon>Fabales</taxon>
        <taxon>Fabaceae</taxon>
        <taxon>Papilionoideae</taxon>
        <taxon>50 kb inversion clade</taxon>
        <taxon>NPAAA clade</taxon>
        <taxon>indigoferoid/millettioid clade</taxon>
        <taxon>Phaseoleae</taxon>
        <taxon>Glycine</taxon>
        <taxon>Glycine subgen. Soja</taxon>
    </lineage>
</organism>
<sequence length="170" mass="18568">MASDGSEEFRLVSPAFSNEGKLPRNYTDEGQGAKKNISPPLEWYNLPEGTKTLALVVEDIDGSDSDGPIMPWTHWVVANIPATVKGLPEGFSGKAAEMGGDYATIKEGNNDLKKTGWNGPRLPTPGHRIQFRLYALDDELKLGNKVTKEKLLEETIEGHVLGEATLMAIF</sequence>
<evidence type="ECO:0000313" key="2">
    <source>
        <dbReference type="EMBL" id="RZC29659.1"/>
    </source>
</evidence>
<dbReference type="Gene3D" id="3.90.280.10">
    <property type="entry name" value="PEBP-like"/>
    <property type="match status" value="1"/>
</dbReference>
<proteinExistence type="predicted"/>
<dbReference type="Pfam" id="PF01161">
    <property type="entry name" value="PBP"/>
    <property type="match status" value="1"/>
</dbReference>
<dbReference type="EMBL" id="QZWG01000001">
    <property type="protein sequence ID" value="RZC29659.1"/>
    <property type="molecule type" value="Genomic_DNA"/>
</dbReference>
<name>A0A445M2E2_GLYSO</name>
<dbReference type="PANTHER" id="PTHR30289">
    <property type="entry name" value="UNCHARACTERIZED PROTEIN YBCL-RELATED"/>
    <property type="match status" value="1"/>
</dbReference>
<dbReference type="SUPFAM" id="SSF49777">
    <property type="entry name" value="PEBP-like"/>
    <property type="match status" value="1"/>
</dbReference>
<dbReference type="InterPro" id="IPR008914">
    <property type="entry name" value="PEBP"/>
</dbReference>
<gene>
    <name evidence="2" type="ORF">D0Y65_001302</name>
</gene>
<dbReference type="NCBIfam" id="TIGR00481">
    <property type="entry name" value="YbhB/YbcL family Raf kinase inhibitor-like protein"/>
    <property type="match status" value="1"/>
</dbReference>
<protein>
    <submittedName>
        <fullName evidence="2">UPF0098 protein</fullName>
    </submittedName>
</protein>
<comment type="caution">
    <text evidence="2">The sequence shown here is derived from an EMBL/GenBank/DDBJ whole genome shotgun (WGS) entry which is preliminary data.</text>
</comment>
<dbReference type="AlphaFoldDB" id="A0A445M2E2"/>
<reference evidence="2 3" key="1">
    <citation type="submission" date="2018-09" db="EMBL/GenBank/DDBJ databases">
        <title>A high-quality reference genome of wild soybean provides a powerful tool to mine soybean genomes.</title>
        <authorList>
            <person name="Xie M."/>
            <person name="Chung C.Y.L."/>
            <person name="Li M.-W."/>
            <person name="Wong F.-L."/>
            <person name="Chan T.-F."/>
            <person name="Lam H.-M."/>
        </authorList>
    </citation>
    <scope>NUCLEOTIDE SEQUENCE [LARGE SCALE GENOMIC DNA]</scope>
    <source>
        <strain evidence="3">cv. W05</strain>
        <tissue evidence="2">Hypocotyl of etiolated seedlings</tissue>
    </source>
</reference>
<feature type="region of interest" description="Disordered" evidence="1">
    <location>
        <begin position="1"/>
        <end position="41"/>
    </location>
</feature>
<dbReference type="InterPro" id="IPR005247">
    <property type="entry name" value="YbhB_YbcL/LppC-like"/>
</dbReference>
<dbReference type="InterPro" id="IPR036610">
    <property type="entry name" value="PEBP-like_sf"/>
</dbReference>